<accession>A0ABN9XHU8</accession>
<feature type="region of interest" description="Disordered" evidence="1">
    <location>
        <begin position="170"/>
        <end position="198"/>
    </location>
</feature>
<organism evidence="2 3">
    <name type="scientific">Prorocentrum cordatum</name>
    <dbReference type="NCBI Taxonomy" id="2364126"/>
    <lineage>
        <taxon>Eukaryota</taxon>
        <taxon>Sar</taxon>
        <taxon>Alveolata</taxon>
        <taxon>Dinophyceae</taxon>
        <taxon>Prorocentrales</taxon>
        <taxon>Prorocentraceae</taxon>
        <taxon>Prorocentrum</taxon>
    </lineage>
</organism>
<proteinExistence type="predicted"/>
<reference evidence="2" key="1">
    <citation type="submission" date="2023-10" db="EMBL/GenBank/DDBJ databases">
        <authorList>
            <person name="Chen Y."/>
            <person name="Shah S."/>
            <person name="Dougan E. K."/>
            <person name="Thang M."/>
            <person name="Chan C."/>
        </authorList>
    </citation>
    <scope>NUCLEOTIDE SEQUENCE [LARGE SCALE GENOMIC DNA]</scope>
</reference>
<gene>
    <name evidence="2" type="ORF">PCOR1329_LOCUS76870</name>
</gene>
<evidence type="ECO:0000256" key="1">
    <source>
        <dbReference type="SAM" id="MobiDB-lite"/>
    </source>
</evidence>
<sequence length="198" mass="21675">GYISPWAHPRRRRRGEEEEEEEERRAHRTTDTTKSGHTLARARKLHPCRVASSCRLSHSAERESYCTADEVCSRVQQAAVSEQMRRTTAPAPRAASSLPGSRCSASAGTKSRASASATVLTSRCVRKVTLRSWSRYTAWPPRAACAAGVLRRHSTRSLVVLVQQQRHPGAHGAAARQGGRPLLHGLAARGRAAGRGRR</sequence>
<protein>
    <submittedName>
        <fullName evidence="2">Uncharacterized protein</fullName>
    </submittedName>
</protein>
<dbReference type="Proteomes" id="UP001189429">
    <property type="component" value="Unassembled WGS sequence"/>
</dbReference>
<evidence type="ECO:0000313" key="3">
    <source>
        <dbReference type="Proteomes" id="UP001189429"/>
    </source>
</evidence>
<feature type="compositionally biased region" description="Low complexity" evidence="1">
    <location>
        <begin position="86"/>
        <end position="95"/>
    </location>
</feature>
<evidence type="ECO:0000313" key="2">
    <source>
        <dbReference type="EMBL" id="CAK0899339.1"/>
    </source>
</evidence>
<dbReference type="EMBL" id="CAUYUJ010020587">
    <property type="protein sequence ID" value="CAK0899339.1"/>
    <property type="molecule type" value="Genomic_DNA"/>
</dbReference>
<feature type="non-terminal residue" evidence="2">
    <location>
        <position position="1"/>
    </location>
</feature>
<name>A0ABN9XHU8_9DINO</name>
<keyword evidence="3" id="KW-1185">Reference proteome</keyword>
<feature type="region of interest" description="Disordered" evidence="1">
    <location>
        <begin position="1"/>
        <end position="41"/>
    </location>
</feature>
<feature type="compositionally biased region" description="Low complexity" evidence="1">
    <location>
        <begin position="170"/>
        <end position="191"/>
    </location>
</feature>
<feature type="non-terminal residue" evidence="2">
    <location>
        <position position="198"/>
    </location>
</feature>
<feature type="region of interest" description="Disordered" evidence="1">
    <location>
        <begin position="83"/>
        <end position="111"/>
    </location>
</feature>
<comment type="caution">
    <text evidence="2">The sequence shown here is derived from an EMBL/GenBank/DDBJ whole genome shotgun (WGS) entry which is preliminary data.</text>
</comment>